<dbReference type="InterPro" id="IPR004601">
    <property type="entry name" value="UvdE"/>
</dbReference>
<dbReference type="EMBL" id="CAVMBE010000051">
    <property type="protein sequence ID" value="CAK4031631.1"/>
    <property type="molecule type" value="Genomic_DNA"/>
</dbReference>
<accession>A0AAI8Z3C5</accession>
<keyword evidence="2" id="KW-0234">DNA repair</keyword>
<feature type="compositionally biased region" description="Basic residues" evidence="3">
    <location>
        <begin position="727"/>
        <end position="742"/>
    </location>
</feature>
<evidence type="ECO:0000256" key="3">
    <source>
        <dbReference type="SAM" id="MobiDB-lite"/>
    </source>
</evidence>
<dbReference type="GO" id="GO:0004519">
    <property type="term" value="F:endonuclease activity"/>
    <property type="evidence" value="ECO:0007669"/>
    <property type="project" value="UniProtKB-KW"/>
</dbReference>
<dbReference type="GO" id="GO:0043504">
    <property type="term" value="P:mitochondrial DNA repair"/>
    <property type="evidence" value="ECO:0007669"/>
    <property type="project" value="TreeGrafter"/>
</dbReference>
<gene>
    <name evidence="4" type="ORF">LECACI_7A006789</name>
</gene>
<protein>
    <submittedName>
        <fullName evidence="4">UV-damage endonuclease</fullName>
    </submittedName>
</protein>
<dbReference type="AlphaFoldDB" id="A0AAI8Z3C5"/>
<keyword evidence="4" id="KW-0540">Nuclease</keyword>
<evidence type="ECO:0000256" key="1">
    <source>
        <dbReference type="ARBA" id="ARBA00022763"/>
    </source>
</evidence>
<name>A0AAI8Z3C5_9PEZI</name>
<feature type="compositionally biased region" description="Basic and acidic residues" evidence="3">
    <location>
        <begin position="658"/>
        <end position="670"/>
    </location>
</feature>
<feature type="compositionally biased region" description="Basic and acidic residues" evidence="3">
    <location>
        <begin position="237"/>
        <end position="246"/>
    </location>
</feature>
<dbReference type="GO" id="GO:0009411">
    <property type="term" value="P:response to UV"/>
    <property type="evidence" value="ECO:0007669"/>
    <property type="project" value="InterPro"/>
</dbReference>
<feature type="region of interest" description="Disordered" evidence="3">
    <location>
        <begin position="1"/>
        <end position="186"/>
    </location>
</feature>
<evidence type="ECO:0000313" key="4">
    <source>
        <dbReference type="EMBL" id="CAK4031631.1"/>
    </source>
</evidence>
<evidence type="ECO:0000313" key="5">
    <source>
        <dbReference type="Proteomes" id="UP001296104"/>
    </source>
</evidence>
<dbReference type="PANTHER" id="PTHR31290:SF5">
    <property type="entry name" value="UV-DAMAGE ENDONUCLEASE"/>
    <property type="match status" value="1"/>
</dbReference>
<feature type="compositionally biased region" description="Low complexity" evidence="3">
    <location>
        <begin position="31"/>
        <end position="40"/>
    </location>
</feature>
<keyword evidence="4" id="KW-0255">Endonuclease</keyword>
<organism evidence="4 5">
    <name type="scientific">Lecanosticta acicola</name>
    <dbReference type="NCBI Taxonomy" id="111012"/>
    <lineage>
        <taxon>Eukaryota</taxon>
        <taxon>Fungi</taxon>
        <taxon>Dikarya</taxon>
        <taxon>Ascomycota</taxon>
        <taxon>Pezizomycotina</taxon>
        <taxon>Dothideomycetes</taxon>
        <taxon>Dothideomycetidae</taxon>
        <taxon>Mycosphaerellales</taxon>
        <taxon>Mycosphaerellaceae</taxon>
        <taxon>Lecanosticta</taxon>
    </lineage>
</organism>
<keyword evidence="4" id="KW-0378">Hydrolase</keyword>
<feature type="compositionally biased region" description="Acidic residues" evidence="3">
    <location>
        <begin position="707"/>
        <end position="723"/>
    </location>
</feature>
<feature type="region of interest" description="Disordered" evidence="3">
    <location>
        <begin position="551"/>
        <end position="571"/>
    </location>
</feature>
<feature type="compositionally biased region" description="Basic and acidic residues" evidence="3">
    <location>
        <begin position="119"/>
        <end position="150"/>
    </location>
</feature>
<feature type="compositionally biased region" description="Basic residues" evidence="3">
    <location>
        <begin position="647"/>
        <end position="657"/>
    </location>
</feature>
<dbReference type="PANTHER" id="PTHR31290">
    <property type="entry name" value="UV-DAMAGE ENDONUCLEASE"/>
    <property type="match status" value="1"/>
</dbReference>
<feature type="region of interest" description="Disordered" evidence="3">
    <location>
        <begin position="591"/>
        <end position="756"/>
    </location>
</feature>
<sequence>MAGKRKRAAQHPDSSANVAIVPPAPKRRSSARTAATAVVTNPDRNDQVFDAPNATRASPDSDVNEEIVPGPVKIENGVSSGSSLSEAPAVVEPSPKKPRGRKSATEGKPARVESTATPVKKEAQTASERKIDGETSDASKRIAAKKARDGEDGEPADPEADGAEEADEEEVKEALARPPPVNSDYLPLPWKGRLGYACLNTYLRNSNPPVFSSRTCRIQSILEHRHPLQDPTQPESNKNKPDRSKPADVALGQRYVEGLCLANIQDIIKMVRWNERYKIKFFRLSSEMFPFASHPEYGYQLAPFASEALAAAGKVIAELGHRVTTHPGQFTQLGSPRKPVIENAIRDLKYHAELLTLLKLPEQQDRDAVMIVHMGGMFEGKAETIQRFRENYLNLPQGVKNRLVLENDDMGWSVHDLLPTCEELNIPLVLDYHHHNIVFDADQIREGTKDIMDLYPRIKATWDRKGIKQKMHYSEPTPAAITPRQRRKHNPRVATLPPCAPDMDLMIEAKDKEQAVFELMRTFKLPGHDTLNDLLPYTRNDDNKVALATMNRKKKKSDEPEPVLVPEADVGMGGPEGRVYWPPGMEEWLRPKKREVKKKEPPAEKTKEQKRKEAAELYAAREAEKKGGDQVKNEPEDSDVDATPATKKAKAAMRKKTKADAEKVAVKDAAAEITGAVAAKPGKNTAQKKASGRAKKQAPPVPRPESSDEAIDEPELDDEEEEPVVPRAKKSAGTRKGSRRSGKGAVSYKEEDGDEE</sequence>
<dbReference type="GO" id="GO:0005739">
    <property type="term" value="C:mitochondrion"/>
    <property type="evidence" value="ECO:0007669"/>
    <property type="project" value="TreeGrafter"/>
</dbReference>
<evidence type="ECO:0000256" key="2">
    <source>
        <dbReference type="ARBA" id="ARBA00023204"/>
    </source>
</evidence>
<dbReference type="NCBIfam" id="TIGR00629">
    <property type="entry name" value="uvde"/>
    <property type="match status" value="1"/>
</dbReference>
<dbReference type="GO" id="GO:0006289">
    <property type="term" value="P:nucleotide-excision repair"/>
    <property type="evidence" value="ECO:0007669"/>
    <property type="project" value="InterPro"/>
</dbReference>
<keyword evidence="5" id="KW-1185">Reference proteome</keyword>
<keyword evidence="1" id="KW-0227">DNA damage</keyword>
<dbReference type="Pfam" id="PF03851">
    <property type="entry name" value="UvdE"/>
    <property type="match status" value="1"/>
</dbReference>
<feature type="compositionally biased region" description="Acidic residues" evidence="3">
    <location>
        <begin position="151"/>
        <end position="171"/>
    </location>
</feature>
<reference evidence="4" key="1">
    <citation type="submission" date="2023-11" db="EMBL/GenBank/DDBJ databases">
        <authorList>
            <person name="Alioto T."/>
            <person name="Alioto T."/>
            <person name="Gomez Garrido J."/>
        </authorList>
    </citation>
    <scope>NUCLEOTIDE SEQUENCE</scope>
</reference>
<feature type="region of interest" description="Disordered" evidence="3">
    <location>
        <begin position="224"/>
        <end position="246"/>
    </location>
</feature>
<dbReference type="GO" id="GO:0005634">
    <property type="term" value="C:nucleus"/>
    <property type="evidence" value="ECO:0007669"/>
    <property type="project" value="TreeGrafter"/>
</dbReference>
<dbReference type="Gene3D" id="3.20.20.150">
    <property type="entry name" value="Divalent-metal-dependent TIM barrel enzymes"/>
    <property type="match status" value="1"/>
</dbReference>
<proteinExistence type="predicted"/>
<comment type="caution">
    <text evidence="4">The sequence shown here is derived from an EMBL/GenBank/DDBJ whole genome shotgun (WGS) entry which is preliminary data.</text>
</comment>
<dbReference type="Proteomes" id="UP001296104">
    <property type="component" value="Unassembled WGS sequence"/>
</dbReference>
<feature type="compositionally biased region" description="Basic and acidic residues" evidence="3">
    <location>
        <begin position="597"/>
        <end position="635"/>
    </location>
</feature>